<dbReference type="InterPro" id="IPR036709">
    <property type="entry name" value="Autotransporte_beta_dom_sf"/>
</dbReference>
<dbReference type="Pfam" id="PF03797">
    <property type="entry name" value="Autotransporter"/>
    <property type="match status" value="2"/>
</dbReference>
<evidence type="ECO:0000256" key="2">
    <source>
        <dbReference type="SAM" id="SignalP"/>
    </source>
</evidence>
<dbReference type="EMBL" id="CP036265">
    <property type="protein sequence ID" value="QDT15216.1"/>
    <property type="molecule type" value="Genomic_DNA"/>
</dbReference>
<feature type="chain" id="PRO_5022218252" evidence="2">
    <location>
        <begin position="36"/>
        <end position="779"/>
    </location>
</feature>
<evidence type="ECO:0000313" key="5">
    <source>
        <dbReference type="Proteomes" id="UP000318741"/>
    </source>
</evidence>
<dbReference type="RefSeq" id="WP_145358034.1">
    <property type="nucleotide sequence ID" value="NZ_CP036265.1"/>
</dbReference>
<dbReference type="SMART" id="SM00869">
    <property type="entry name" value="Autotransporter"/>
    <property type="match status" value="1"/>
</dbReference>
<sequence length="779" mass="80235" precursor="true">MKTLFSVWRRRRGLVALRAAAFAAAAVGLTGNALADPEPPTPSTHAKSQPQKAVAESLEKHRPEWKHYTGTYPVGHPKDDGSGTVPYDFYDYDYYSTTKHERYRQLYWLSPALQQQALAQLSGEIYGQLPIARAAIEDQTYRNLGYLLRPNGLVGGVGAPVAIGAGSGPAPIGGIGFDGGSFGPAYGAPCGPTYGGPAGGPYDGGIYGGGFAPGVASDGLMINGPAFDGQMYGSQVYGGQMSGGPMYGGPVYNPTPDPAFASGMTAGTPVPAGSYLTPDGRLVGPDGQPVRPGAASAGPGLPIGPNGQPIRPNGPNFGAPGVGPGLNAPGAAGGLNGAGTPIPDGSTFGPNGEVIGPDGDVLGGGSAAASRRSGSLYGGPLGDPGLMQVGYESAALGGPGYGAPIYGAPAYGGPGYGGPGYGGPGLIGPGMVGGGCSNGLCGPPAGPVCGPAGCGPVCGPVGCGPVCGPSVCGWLTGHYVNGELDGTECRSGLDYDIGGLNAGLSHQICPTLLVGGFVGYSSLSAEANYYNLGEYDVDTFQFGGYFRKIVGNCYFIGAATAGYDEYDVSRNVDFKYYQRPATANFHGCTGSVFGELGYTKAIGCDCSHFIQPFASLQYTRIMRGGVDEKGSFQKDRYNDFFEPSDKGDTKAYKFANEGDEYGSNLTVSETRDHFLRTRVGVRGFRRLRNQCGTFRVLPEVRAYWAHEEFDPSSYTVRLNDSYDCPFVVAGLENVSDAGVLGTGLTFAHCGGCSVYGNVDGFFADRQTALALSGGTQFCW</sequence>
<dbReference type="OrthoDB" id="215676at2"/>
<evidence type="ECO:0000313" key="4">
    <source>
        <dbReference type="EMBL" id="QDT15216.1"/>
    </source>
</evidence>
<dbReference type="Gene3D" id="2.40.128.130">
    <property type="entry name" value="Autotransporter beta-domain"/>
    <property type="match status" value="1"/>
</dbReference>
<proteinExistence type="predicted"/>
<keyword evidence="5" id="KW-1185">Reference proteome</keyword>
<feature type="region of interest" description="Disordered" evidence="1">
    <location>
        <begin position="304"/>
        <end position="369"/>
    </location>
</feature>
<feature type="signal peptide" evidence="2">
    <location>
        <begin position="1"/>
        <end position="35"/>
    </location>
</feature>
<gene>
    <name evidence="4" type="ORF">CA12_12980</name>
</gene>
<dbReference type="AlphaFoldDB" id="A0A517P760"/>
<dbReference type="InterPro" id="IPR005546">
    <property type="entry name" value="Autotransporte_beta"/>
</dbReference>
<organism evidence="4 5">
    <name type="scientific">Alienimonas californiensis</name>
    <dbReference type="NCBI Taxonomy" id="2527989"/>
    <lineage>
        <taxon>Bacteria</taxon>
        <taxon>Pseudomonadati</taxon>
        <taxon>Planctomycetota</taxon>
        <taxon>Planctomycetia</taxon>
        <taxon>Planctomycetales</taxon>
        <taxon>Planctomycetaceae</taxon>
        <taxon>Alienimonas</taxon>
    </lineage>
</organism>
<dbReference type="SUPFAM" id="SSF103515">
    <property type="entry name" value="Autotransporter"/>
    <property type="match status" value="1"/>
</dbReference>
<feature type="region of interest" description="Disordered" evidence="1">
    <location>
        <begin position="33"/>
        <end position="56"/>
    </location>
</feature>
<name>A0A517P760_9PLAN</name>
<dbReference type="PROSITE" id="PS51208">
    <property type="entry name" value="AUTOTRANSPORTER"/>
    <property type="match status" value="1"/>
</dbReference>
<dbReference type="KEGG" id="acaf:CA12_12980"/>
<dbReference type="Proteomes" id="UP000318741">
    <property type="component" value="Chromosome"/>
</dbReference>
<evidence type="ECO:0000259" key="3">
    <source>
        <dbReference type="PROSITE" id="PS51208"/>
    </source>
</evidence>
<protein>
    <submittedName>
        <fullName evidence="4">Autotransporter beta-domain protein</fullName>
    </submittedName>
</protein>
<evidence type="ECO:0000256" key="1">
    <source>
        <dbReference type="SAM" id="MobiDB-lite"/>
    </source>
</evidence>
<keyword evidence="2" id="KW-0732">Signal</keyword>
<accession>A0A517P760</accession>
<feature type="domain" description="Autotransporter" evidence="3">
    <location>
        <begin position="466"/>
        <end position="779"/>
    </location>
</feature>
<reference evidence="4 5" key="1">
    <citation type="submission" date="2019-02" db="EMBL/GenBank/DDBJ databases">
        <title>Deep-cultivation of Planctomycetes and their phenomic and genomic characterization uncovers novel biology.</title>
        <authorList>
            <person name="Wiegand S."/>
            <person name="Jogler M."/>
            <person name="Boedeker C."/>
            <person name="Pinto D."/>
            <person name="Vollmers J."/>
            <person name="Rivas-Marin E."/>
            <person name="Kohn T."/>
            <person name="Peeters S.H."/>
            <person name="Heuer A."/>
            <person name="Rast P."/>
            <person name="Oberbeckmann S."/>
            <person name="Bunk B."/>
            <person name="Jeske O."/>
            <person name="Meyerdierks A."/>
            <person name="Storesund J.E."/>
            <person name="Kallscheuer N."/>
            <person name="Luecker S."/>
            <person name="Lage O.M."/>
            <person name="Pohl T."/>
            <person name="Merkel B.J."/>
            <person name="Hornburger P."/>
            <person name="Mueller R.-W."/>
            <person name="Bruemmer F."/>
            <person name="Labrenz M."/>
            <person name="Spormann A.M."/>
            <person name="Op den Camp H."/>
            <person name="Overmann J."/>
            <person name="Amann R."/>
            <person name="Jetten M.S.M."/>
            <person name="Mascher T."/>
            <person name="Medema M.H."/>
            <person name="Devos D.P."/>
            <person name="Kaster A.-K."/>
            <person name="Ovreas L."/>
            <person name="Rohde M."/>
            <person name="Galperin M.Y."/>
            <person name="Jogler C."/>
        </authorList>
    </citation>
    <scope>NUCLEOTIDE SEQUENCE [LARGE SCALE GENOMIC DNA]</scope>
    <source>
        <strain evidence="4 5">CA12</strain>
    </source>
</reference>